<keyword evidence="4" id="KW-1185">Reference proteome</keyword>
<name>A0A7J6EWP9_CANSA</name>
<evidence type="ECO:0000313" key="3">
    <source>
        <dbReference type="EMBL" id="KAF4362867.1"/>
    </source>
</evidence>
<accession>A0A7J6EWP9</accession>
<evidence type="ECO:0000256" key="2">
    <source>
        <dbReference type="SAM" id="Phobius"/>
    </source>
</evidence>
<dbReference type="Proteomes" id="UP000583929">
    <property type="component" value="Unassembled WGS sequence"/>
</dbReference>
<dbReference type="AlphaFoldDB" id="A0A7J6EWP9"/>
<comment type="caution">
    <text evidence="3">The sequence shown here is derived from an EMBL/GenBank/DDBJ whole genome shotgun (WGS) entry which is preliminary data.</text>
</comment>
<reference evidence="3 4" key="1">
    <citation type="journal article" date="2020" name="bioRxiv">
        <title>Sequence and annotation of 42 cannabis genomes reveals extensive copy number variation in cannabinoid synthesis and pathogen resistance genes.</title>
        <authorList>
            <person name="Mckernan K.J."/>
            <person name="Helbert Y."/>
            <person name="Kane L.T."/>
            <person name="Ebling H."/>
            <person name="Zhang L."/>
            <person name="Liu B."/>
            <person name="Eaton Z."/>
            <person name="Mclaughlin S."/>
            <person name="Kingan S."/>
            <person name="Baybayan P."/>
            <person name="Concepcion G."/>
            <person name="Jordan M."/>
            <person name="Riva A."/>
            <person name="Barbazuk W."/>
            <person name="Harkins T."/>
        </authorList>
    </citation>
    <scope>NUCLEOTIDE SEQUENCE [LARGE SCALE GENOMIC DNA]</scope>
    <source>
        <strain evidence="4">cv. Jamaican Lion 4</strain>
        <tissue evidence="3">Leaf</tissue>
    </source>
</reference>
<feature type="transmembrane region" description="Helical" evidence="2">
    <location>
        <begin position="115"/>
        <end position="133"/>
    </location>
</feature>
<feature type="region of interest" description="Disordered" evidence="1">
    <location>
        <begin position="1"/>
        <end position="96"/>
    </location>
</feature>
<protein>
    <submittedName>
        <fullName evidence="3">Uncharacterized protein</fullName>
    </submittedName>
</protein>
<evidence type="ECO:0000256" key="1">
    <source>
        <dbReference type="SAM" id="MobiDB-lite"/>
    </source>
</evidence>
<dbReference type="PANTHER" id="PTHR34066:SF1">
    <property type="entry name" value="DUF1764 FAMILY PROTEIN"/>
    <property type="match status" value="1"/>
</dbReference>
<dbReference type="InterPro" id="IPR013885">
    <property type="entry name" value="DUF1764_euk"/>
</dbReference>
<sequence>MGKKSKSKITSSPENDVKLLENKPSSKKPTSEIDEIFAAKKRKKIDHEKTQKPVKGKDAGGAKMKEKKRPRRKEEDDKSRGFWESDSRPRKKTQDGIAVYTEEELGLNKADAGGTGFALLIVLVAFKHLLLLLL</sequence>
<feature type="compositionally biased region" description="Basic and acidic residues" evidence="1">
    <location>
        <begin position="45"/>
        <end position="64"/>
    </location>
</feature>
<gene>
    <name evidence="3" type="ORF">G4B88_014204</name>
</gene>
<dbReference type="PANTHER" id="PTHR34066">
    <property type="entry name" value="GROWTH FACTOR 2"/>
    <property type="match status" value="1"/>
</dbReference>
<evidence type="ECO:0000313" key="4">
    <source>
        <dbReference type="Proteomes" id="UP000583929"/>
    </source>
</evidence>
<feature type="compositionally biased region" description="Basic and acidic residues" evidence="1">
    <location>
        <begin position="72"/>
        <end position="94"/>
    </location>
</feature>
<keyword evidence="2" id="KW-1133">Transmembrane helix</keyword>
<proteinExistence type="predicted"/>
<keyword evidence="2" id="KW-0812">Transmembrane</keyword>
<organism evidence="3 4">
    <name type="scientific">Cannabis sativa</name>
    <name type="common">Hemp</name>
    <name type="synonym">Marijuana</name>
    <dbReference type="NCBI Taxonomy" id="3483"/>
    <lineage>
        <taxon>Eukaryota</taxon>
        <taxon>Viridiplantae</taxon>
        <taxon>Streptophyta</taxon>
        <taxon>Embryophyta</taxon>
        <taxon>Tracheophyta</taxon>
        <taxon>Spermatophyta</taxon>
        <taxon>Magnoliopsida</taxon>
        <taxon>eudicotyledons</taxon>
        <taxon>Gunneridae</taxon>
        <taxon>Pentapetalae</taxon>
        <taxon>rosids</taxon>
        <taxon>fabids</taxon>
        <taxon>Rosales</taxon>
        <taxon>Cannabaceae</taxon>
        <taxon>Cannabis</taxon>
    </lineage>
</organism>
<keyword evidence="2" id="KW-0472">Membrane</keyword>
<dbReference type="EMBL" id="JAATIQ010000306">
    <property type="protein sequence ID" value="KAF4362867.1"/>
    <property type="molecule type" value="Genomic_DNA"/>
</dbReference>
<dbReference type="Pfam" id="PF08576">
    <property type="entry name" value="DUF1764"/>
    <property type="match status" value="1"/>
</dbReference>